<evidence type="ECO:0000313" key="3">
    <source>
        <dbReference type="Proteomes" id="UP001166947"/>
    </source>
</evidence>
<proteinExistence type="predicted"/>
<keyword evidence="3" id="KW-1185">Reference proteome</keyword>
<accession>A0ABT2FAF9</accession>
<name>A0ABT2FAF9_9NEIS</name>
<dbReference type="EMBL" id="JANUXW010000002">
    <property type="protein sequence ID" value="MCS4533196.1"/>
    <property type="molecule type" value="Genomic_DNA"/>
</dbReference>
<reference evidence="2" key="2">
    <citation type="journal article" date="2023" name="Curr. Microbiol.">
        <title>Neisseria montereyensis sp. nov., Isolated from Oropharynx of California Sea Lion (Zalophus californianus): Genomic, Phylogenetic, and Phenotypic Study.</title>
        <authorList>
            <person name="Volokhov D.V."/>
            <person name="Zagorodnyaya T.A."/>
            <person name="Furtak V.A."/>
            <person name="Nattanmai G."/>
            <person name="Randall L."/>
            <person name="Jose S."/>
            <person name="Gao Y."/>
            <person name="Gulland F.M."/>
            <person name="Eisenberg T."/>
            <person name="Delmonte P."/>
            <person name="Blom J."/>
            <person name="Mitchell K.K."/>
        </authorList>
    </citation>
    <scope>NUCLEOTIDE SEQUENCE</scope>
    <source>
        <strain evidence="2">CSL10203-ORH2</strain>
    </source>
</reference>
<comment type="caution">
    <text evidence="2">The sequence shown here is derived from an EMBL/GenBank/DDBJ whole genome shotgun (WGS) entry which is preliminary data.</text>
</comment>
<reference evidence="2" key="1">
    <citation type="submission" date="2022-08" db="EMBL/GenBank/DDBJ databases">
        <authorList>
            <person name="Volokhov D.V."/>
            <person name="Furtak V.A."/>
            <person name="Zagorodnyaya T.A."/>
        </authorList>
    </citation>
    <scope>NUCLEOTIDE SEQUENCE</scope>
    <source>
        <strain evidence="2">CSL10203-ORH2</strain>
    </source>
</reference>
<organism evidence="2 3">
    <name type="scientific">Neisseria montereyensis</name>
    <dbReference type="NCBI Taxonomy" id="2973938"/>
    <lineage>
        <taxon>Bacteria</taxon>
        <taxon>Pseudomonadati</taxon>
        <taxon>Pseudomonadota</taxon>
        <taxon>Betaproteobacteria</taxon>
        <taxon>Neisseriales</taxon>
        <taxon>Neisseriaceae</taxon>
        <taxon>Neisseria</taxon>
    </lineage>
</organism>
<evidence type="ECO:0000256" key="1">
    <source>
        <dbReference type="SAM" id="Phobius"/>
    </source>
</evidence>
<dbReference type="RefSeq" id="WP_259291009.1">
    <property type="nucleotide sequence ID" value="NZ_JANUXW010000002.1"/>
</dbReference>
<feature type="transmembrane region" description="Helical" evidence="1">
    <location>
        <begin position="6"/>
        <end position="26"/>
    </location>
</feature>
<keyword evidence="1" id="KW-1133">Transmembrane helix</keyword>
<keyword evidence="1" id="KW-0812">Transmembrane</keyword>
<protein>
    <submittedName>
        <fullName evidence="2">Uncharacterized protein</fullName>
    </submittedName>
</protein>
<evidence type="ECO:0000313" key="2">
    <source>
        <dbReference type="EMBL" id="MCS4533196.1"/>
    </source>
</evidence>
<gene>
    <name evidence="2" type="ORF">NXS09_02645</name>
</gene>
<keyword evidence="1" id="KW-0472">Membrane</keyword>
<dbReference type="Proteomes" id="UP001166947">
    <property type="component" value="Unassembled WGS sequence"/>
</dbReference>
<sequence>MDWGYGWIFIVMVGVLAGMVLVDVVGDVGAGGYLIRPYGGG</sequence>